<dbReference type="GO" id="GO:0061463">
    <property type="term" value="F:O-acetyl-ADP-ribose deacetylase activity"/>
    <property type="evidence" value="ECO:0007669"/>
    <property type="project" value="TreeGrafter"/>
</dbReference>
<dbReference type="AlphaFoldDB" id="A0A101KP51"/>
<dbReference type="PANTHER" id="PTHR11106:SF27">
    <property type="entry name" value="MACRO DOMAIN-CONTAINING PROTEIN"/>
    <property type="match status" value="1"/>
</dbReference>
<feature type="domain" description="Macro" evidence="1">
    <location>
        <begin position="1"/>
        <end position="174"/>
    </location>
</feature>
<dbReference type="EMBL" id="LPWA01000142">
    <property type="protein sequence ID" value="KUM24209.1"/>
    <property type="molecule type" value="Genomic_DNA"/>
</dbReference>
<evidence type="ECO:0000259" key="1">
    <source>
        <dbReference type="PROSITE" id="PS51154"/>
    </source>
</evidence>
<name>A0A101KP51_RHILI</name>
<sequence length="178" mass="18946">MGTLGDRIRVHTGDITKLKVDAIVNAANSSLLGGGGVDGAIHRAAGPELVAECRMLHGCKTGDAKLTKGYRLPARFVIHTVGPVWQGGGKGEAELLASCYRRSLEIARDHDCRTVAFPAISTGIYRYPKGEATGIAAGVVSDFLRKNALPETVTFCCFEESMAELYRRTVAAIREGGP</sequence>
<reference evidence="2 3" key="1">
    <citation type="submission" date="2015-12" db="EMBL/GenBank/DDBJ databases">
        <title>Draft genome sequence of Mesorhizobium sp. UFLA 01-765, a multitolerant efficient symbiont and plant-growth promoting strain isolated from Zn-mining soil using Leucaena leucocephala as a trap plant.</title>
        <authorList>
            <person name="Rangel W.M."/>
            <person name="Thijs S."/>
            <person name="Longatti S.M."/>
            <person name="Moreira F.M."/>
            <person name="Weyens N."/>
            <person name="Vangronsveld J."/>
            <person name="Van Hamme J.D."/>
            <person name="Bottos E.M."/>
            <person name="Rineau F."/>
        </authorList>
    </citation>
    <scope>NUCLEOTIDE SEQUENCE [LARGE SCALE GENOMIC DNA]</scope>
    <source>
        <strain evidence="2 3">UFLA 01-765</strain>
    </source>
</reference>
<dbReference type="InterPro" id="IPR043472">
    <property type="entry name" value="Macro_dom-like"/>
</dbReference>
<gene>
    <name evidence="2" type="ORF">AU467_07290</name>
</gene>
<accession>A0A101KP51</accession>
<dbReference type="PROSITE" id="PS51154">
    <property type="entry name" value="MACRO"/>
    <property type="match status" value="1"/>
</dbReference>
<dbReference type="NCBIfam" id="NF001664">
    <property type="entry name" value="PRK00431.1-6"/>
    <property type="match status" value="1"/>
</dbReference>
<dbReference type="Pfam" id="PF01661">
    <property type="entry name" value="Macro"/>
    <property type="match status" value="1"/>
</dbReference>
<organism evidence="2 3">
    <name type="scientific">Rhizobium loti</name>
    <name type="common">Mesorhizobium loti</name>
    <dbReference type="NCBI Taxonomy" id="381"/>
    <lineage>
        <taxon>Bacteria</taxon>
        <taxon>Pseudomonadati</taxon>
        <taxon>Pseudomonadota</taxon>
        <taxon>Alphaproteobacteria</taxon>
        <taxon>Hyphomicrobiales</taxon>
        <taxon>Phyllobacteriaceae</taxon>
        <taxon>Mesorhizobium</taxon>
    </lineage>
</organism>
<dbReference type="Gene3D" id="3.40.220.10">
    <property type="entry name" value="Leucine Aminopeptidase, subunit E, domain 1"/>
    <property type="match status" value="1"/>
</dbReference>
<comment type="caution">
    <text evidence="2">The sequence shown here is derived from an EMBL/GenBank/DDBJ whole genome shotgun (WGS) entry which is preliminary data.</text>
</comment>
<evidence type="ECO:0000313" key="3">
    <source>
        <dbReference type="Proteomes" id="UP000053176"/>
    </source>
</evidence>
<evidence type="ECO:0000313" key="2">
    <source>
        <dbReference type="EMBL" id="KUM24209.1"/>
    </source>
</evidence>
<dbReference type="PANTHER" id="PTHR11106">
    <property type="entry name" value="GANGLIOSIDE INDUCED DIFFERENTIATION ASSOCIATED PROTEIN 2-RELATED"/>
    <property type="match status" value="1"/>
</dbReference>
<dbReference type="SUPFAM" id="SSF52949">
    <property type="entry name" value="Macro domain-like"/>
    <property type="match status" value="1"/>
</dbReference>
<dbReference type="InterPro" id="IPR002589">
    <property type="entry name" value="Macro_dom"/>
</dbReference>
<dbReference type="CDD" id="cd02908">
    <property type="entry name" value="Macro_OAADPr_deacetylase"/>
    <property type="match status" value="1"/>
</dbReference>
<proteinExistence type="predicted"/>
<dbReference type="Proteomes" id="UP000053176">
    <property type="component" value="Unassembled WGS sequence"/>
</dbReference>
<dbReference type="SMART" id="SM00506">
    <property type="entry name" value="A1pp"/>
    <property type="match status" value="1"/>
</dbReference>
<dbReference type="OrthoDB" id="6194521at2"/>
<protein>
    <submittedName>
        <fullName evidence="2">RNase III inhibitor</fullName>
    </submittedName>
</protein>